<evidence type="ECO:0000256" key="10">
    <source>
        <dbReference type="SAM" id="Phobius"/>
    </source>
</evidence>
<sequence>MQSLNPSRKQLTRATAVAAPKPVEKPTYVWEGVNRNGVKIRGETQAVNPNWLRAELRRKGINPGRVYRKPRTLFKPAIKPADIAHFARQVTTMMRSGVPMVQSLHMIASSGDNPSVRDLVTRIATDIEGGASFGDALARHPRYFDKLFVNLVKAGEQAGTLETMLDKVATYKEKSEALKAKVKSAMMYPLIVIIAAVVVSSILLIWVIPQFKEVFSSFGADLPAFTLMVISMSDWLKAYWWIPLIGMIAVGYSFGIARRKSKAFDRFVDLMSLRMPIIGNILNLSAIARFSRTLSTMFAAGVPLVESMDSVAGATGNAVYEEATLRMQEDISRGVQLNTAMQTTQAFPNFIIQMTRIGEESGRVEEMLAKVADYYEEQVDNLVDTLSKQIEPLIMAVLGVIVGGLVIAMYLPIFKLGAVV</sequence>
<protein>
    <submittedName>
        <fullName evidence="12">Type II secretion system F family protein</fullName>
    </submittedName>
</protein>
<dbReference type="InterPro" id="IPR003004">
    <property type="entry name" value="GspF/PilC"/>
</dbReference>
<keyword evidence="4" id="KW-1003">Cell membrane</keyword>
<keyword evidence="6 9" id="KW-0812">Transmembrane</keyword>
<keyword evidence="7 10" id="KW-1133">Transmembrane helix</keyword>
<evidence type="ECO:0000313" key="13">
    <source>
        <dbReference type="Proteomes" id="UP000672027"/>
    </source>
</evidence>
<feature type="transmembrane region" description="Helical" evidence="10">
    <location>
        <begin position="393"/>
        <end position="413"/>
    </location>
</feature>
<dbReference type="InterPro" id="IPR042094">
    <property type="entry name" value="T2SS_GspF_sf"/>
</dbReference>
<evidence type="ECO:0000256" key="2">
    <source>
        <dbReference type="ARBA" id="ARBA00005745"/>
    </source>
</evidence>
<reference evidence="12 13" key="1">
    <citation type="submission" date="2021-04" db="EMBL/GenBank/DDBJ databases">
        <title>Genomics, taxonomy and metabolism of representatives of sulfur bacteria of the genus Thiothrix: Thiothrix fructosivorans QT, Thiothrix unzii A1T and three new species, Thiothrix subterranea sp. nov., Thiothrix litoralis sp. nov. and 'Candidatus Thiothrix anitrata' sp. nov.</title>
        <authorList>
            <person name="Ravin N.V."/>
            <person name="Smolyakov D."/>
            <person name="Rudenko T.S."/>
            <person name="Mardanov A.V."/>
            <person name="Beletsky A.V."/>
            <person name="Markov N.D."/>
            <person name="Fomenkov A.I."/>
            <person name="Roberts R.J."/>
            <person name="Karnachuk O.V."/>
            <person name="Novikov A."/>
            <person name="Grabovich M.Y."/>
        </authorList>
    </citation>
    <scope>NUCLEOTIDE SEQUENCE [LARGE SCALE GENOMIC DNA]</scope>
    <source>
        <strain evidence="12 13">A52</strain>
    </source>
</reference>
<feature type="transmembrane region" description="Helical" evidence="10">
    <location>
        <begin position="188"/>
        <end position="208"/>
    </location>
</feature>
<keyword evidence="8 10" id="KW-0472">Membrane</keyword>
<keyword evidence="13" id="KW-1185">Reference proteome</keyword>
<dbReference type="InterPro" id="IPR018076">
    <property type="entry name" value="T2SS_GspF_dom"/>
</dbReference>
<comment type="subcellular location">
    <subcellularLocation>
        <location evidence="1 9">Cell inner membrane</location>
        <topology evidence="1 9">Multi-pass membrane protein</topology>
    </subcellularLocation>
</comment>
<keyword evidence="5" id="KW-0997">Cell inner membrane</keyword>
<dbReference type="Gene3D" id="1.20.81.30">
    <property type="entry name" value="Type II secretion system (T2SS), domain F"/>
    <property type="match status" value="2"/>
</dbReference>
<dbReference type="RefSeq" id="WP_210229262.1">
    <property type="nucleotide sequence ID" value="NZ_CP072800.1"/>
</dbReference>
<organism evidence="12 13">
    <name type="scientific">Candidatus Thiothrix anitrata</name>
    <dbReference type="NCBI Taxonomy" id="2823902"/>
    <lineage>
        <taxon>Bacteria</taxon>
        <taxon>Pseudomonadati</taxon>
        <taxon>Pseudomonadota</taxon>
        <taxon>Gammaproteobacteria</taxon>
        <taxon>Thiotrichales</taxon>
        <taxon>Thiotrichaceae</taxon>
        <taxon>Thiothrix</taxon>
    </lineage>
</organism>
<feature type="domain" description="Type II secretion system protein GspF" evidence="11">
    <location>
        <begin position="86"/>
        <end position="209"/>
    </location>
</feature>
<evidence type="ECO:0000256" key="6">
    <source>
        <dbReference type="ARBA" id="ARBA00022692"/>
    </source>
</evidence>
<keyword evidence="3 9" id="KW-0813">Transport</keyword>
<evidence type="ECO:0000256" key="9">
    <source>
        <dbReference type="RuleBase" id="RU003923"/>
    </source>
</evidence>
<feature type="transmembrane region" description="Helical" evidence="10">
    <location>
        <begin position="238"/>
        <end position="257"/>
    </location>
</feature>
<evidence type="ECO:0000256" key="7">
    <source>
        <dbReference type="ARBA" id="ARBA00022989"/>
    </source>
</evidence>
<evidence type="ECO:0000256" key="1">
    <source>
        <dbReference type="ARBA" id="ARBA00004429"/>
    </source>
</evidence>
<evidence type="ECO:0000259" key="11">
    <source>
        <dbReference type="Pfam" id="PF00482"/>
    </source>
</evidence>
<evidence type="ECO:0000256" key="5">
    <source>
        <dbReference type="ARBA" id="ARBA00022519"/>
    </source>
</evidence>
<name>A0ABX7X5H5_9GAMM</name>
<evidence type="ECO:0000256" key="8">
    <source>
        <dbReference type="ARBA" id="ARBA00023136"/>
    </source>
</evidence>
<dbReference type="InterPro" id="IPR001992">
    <property type="entry name" value="T2SS_GspF/T4SS_PilC_CS"/>
</dbReference>
<dbReference type="EMBL" id="CP072800">
    <property type="protein sequence ID" value="QTR51129.1"/>
    <property type="molecule type" value="Genomic_DNA"/>
</dbReference>
<proteinExistence type="inferred from homology"/>
<comment type="similarity">
    <text evidence="2 9">Belongs to the GSP F family.</text>
</comment>
<evidence type="ECO:0000256" key="3">
    <source>
        <dbReference type="ARBA" id="ARBA00022448"/>
    </source>
</evidence>
<dbReference type="Proteomes" id="UP000672027">
    <property type="component" value="Chromosome"/>
</dbReference>
<dbReference type="PANTHER" id="PTHR30012:SF7">
    <property type="entry name" value="PROTEIN TRANSPORT PROTEIN HOFC HOMOLOG"/>
    <property type="match status" value="1"/>
</dbReference>
<evidence type="ECO:0000256" key="4">
    <source>
        <dbReference type="ARBA" id="ARBA00022475"/>
    </source>
</evidence>
<dbReference type="Pfam" id="PF00482">
    <property type="entry name" value="T2SSF"/>
    <property type="match status" value="2"/>
</dbReference>
<dbReference type="PROSITE" id="PS00874">
    <property type="entry name" value="T2SP_F"/>
    <property type="match status" value="1"/>
</dbReference>
<dbReference type="PRINTS" id="PR00812">
    <property type="entry name" value="BCTERIALGSPF"/>
</dbReference>
<feature type="domain" description="Type II secretion system protein GspF" evidence="11">
    <location>
        <begin position="290"/>
        <end position="412"/>
    </location>
</feature>
<evidence type="ECO:0000313" key="12">
    <source>
        <dbReference type="EMBL" id="QTR51129.1"/>
    </source>
</evidence>
<gene>
    <name evidence="12" type="ORF">J8380_06110</name>
</gene>
<accession>A0ABX7X5H5</accession>
<dbReference type="PANTHER" id="PTHR30012">
    <property type="entry name" value="GENERAL SECRETION PATHWAY PROTEIN"/>
    <property type="match status" value="1"/>
</dbReference>